<feature type="non-terminal residue" evidence="1">
    <location>
        <position position="270"/>
    </location>
</feature>
<name>A0ACA9RXY4_9GLOM</name>
<feature type="non-terminal residue" evidence="1">
    <location>
        <position position="1"/>
    </location>
</feature>
<proteinExistence type="predicted"/>
<reference evidence="1" key="1">
    <citation type="submission" date="2021-06" db="EMBL/GenBank/DDBJ databases">
        <authorList>
            <person name="Kallberg Y."/>
            <person name="Tangrot J."/>
            <person name="Rosling A."/>
        </authorList>
    </citation>
    <scope>NUCLEOTIDE SEQUENCE</scope>
    <source>
        <strain evidence="1">MA461A</strain>
    </source>
</reference>
<comment type="caution">
    <text evidence="1">The sequence shown here is derived from an EMBL/GenBank/DDBJ whole genome shotgun (WGS) entry which is preliminary data.</text>
</comment>
<dbReference type="Proteomes" id="UP000789920">
    <property type="component" value="Unassembled WGS sequence"/>
</dbReference>
<dbReference type="EMBL" id="CAJVQC010074019">
    <property type="protein sequence ID" value="CAG8812726.1"/>
    <property type="molecule type" value="Genomic_DNA"/>
</dbReference>
<gene>
    <name evidence="1" type="ORF">RPERSI_LOCUS23597</name>
</gene>
<protein>
    <submittedName>
        <fullName evidence="1">26441_t:CDS:1</fullName>
    </submittedName>
</protein>
<sequence>EIGGDYCRDCVSSVSSYSPLSPNGPIELRTKRDKYKTLELLKDKFPNGYLGYKMEFRILEFIPVNKRGERKFLHIHVVVKIGGAELLEVRIPSLKIEKENTKLKRSDRKSWMKLIKDNLDDIMAEIKERLNIFGISLRRIIVFLVKKVSRKKTSKKRIIELFMPIDTEAKKFITLATKNQSKRYHPECLEREKYYCFHIHPKILKVDIHPEYKITVFLNDGREITKSFELFKKLGCQEKELEQFEIVNDHEYIYFPKVEQRIFVANFSGD</sequence>
<organism evidence="1 2">
    <name type="scientific">Racocetra persica</name>
    <dbReference type="NCBI Taxonomy" id="160502"/>
    <lineage>
        <taxon>Eukaryota</taxon>
        <taxon>Fungi</taxon>
        <taxon>Fungi incertae sedis</taxon>
        <taxon>Mucoromycota</taxon>
        <taxon>Glomeromycotina</taxon>
        <taxon>Glomeromycetes</taxon>
        <taxon>Diversisporales</taxon>
        <taxon>Gigasporaceae</taxon>
        <taxon>Racocetra</taxon>
    </lineage>
</organism>
<keyword evidence="2" id="KW-1185">Reference proteome</keyword>
<accession>A0ACA9RXY4</accession>
<evidence type="ECO:0000313" key="2">
    <source>
        <dbReference type="Proteomes" id="UP000789920"/>
    </source>
</evidence>
<evidence type="ECO:0000313" key="1">
    <source>
        <dbReference type="EMBL" id="CAG8812726.1"/>
    </source>
</evidence>